<evidence type="ECO:0000313" key="2">
    <source>
        <dbReference type="Proteomes" id="UP000051217"/>
    </source>
</evidence>
<gene>
    <name evidence="1" type="ORF">FC65_GL000414</name>
</gene>
<dbReference type="RefSeq" id="WP_056972311.1">
    <property type="nucleotide sequence ID" value="NZ_AZFI01000136.1"/>
</dbReference>
<reference evidence="1 2" key="1">
    <citation type="journal article" date="2015" name="Genome Announc.">
        <title>Expanding the biotechnology potential of lactobacilli through comparative genomics of 213 strains and associated genera.</title>
        <authorList>
            <person name="Sun Z."/>
            <person name="Harris H.M."/>
            <person name="McCann A."/>
            <person name="Guo C."/>
            <person name="Argimon S."/>
            <person name="Zhang W."/>
            <person name="Yang X."/>
            <person name="Jeffery I.B."/>
            <person name="Cooney J.C."/>
            <person name="Kagawa T.F."/>
            <person name="Liu W."/>
            <person name="Song Y."/>
            <person name="Salvetti E."/>
            <person name="Wrobel A."/>
            <person name="Rasinkangas P."/>
            <person name="Parkhill J."/>
            <person name="Rea M.C."/>
            <person name="O'Sullivan O."/>
            <person name="Ritari J."/>
            <person name="Douillard F.P."/>
            <person name="Paul Ross R."/>
            <person name="Yang R."/>
            <person name="Briner A.E."/>
            <person name="Felis G.E."/>
            <person name="de Vos W.M."/>
            <person name="Barrangou R."/>
            <person name="Klaenhammer T.R."/>
            <person name="Caufield P.W."/>
            <person name="Cui Y."/>
            <person name="Zhang H."/>
            <person name="O'Toole P.W."/>
        </authorList>
    </citation>
    <scope>NUCLEOTIDE SEQUENCE [LARGE SCALE GENOMIC DNA]</scope>
    <source>
        <strain evidence="1 2">DSM 15836</strain>
    </source>
</reference>
<proteinExistence type="predicted"/>
<accession>A0ABR5PIJ7</accession>
<dbReference type="NCBIfam" id="NF041284">
    <property type="entry name" value="PrgO"/>
    <property type="match status" value="1"/>
</dbReference>
<dbReference type="EMBL" id="AZFI01000136">
    <property type="protein sequence ID" value="KRM25369.1"/>
    <property type="molecule type" value="Genomic_DNA"/>
</dbReference>
<evidence type="ECO:0000313" key="1">
    <source>
        <dbReference type="EMBL" id="KRM25369.1"/>
    </source>
</evidence>
<comment type="caution">
    <text evidence="1">The sequence shown here is derived from an EMBL/GenBank/DDBJ whole genome shotgun (WGS) entry which is preliminary data.</text>
</comment>
<protein>
    <submittedName>
        <fullName evidence="1">Uncharacterized protein</fullName>
    </submittedName>
</protein>
<sequence>MALINNQKKINRKEDIQAADIKIKNDVKIDYGEKKYSAKDRRPVQVDPPVLKMLGSLSYAKDMPMYKVVETAVDAYIKSLPENERALYEMKQKK</sequence>
<organism evidence="1 2">
    <name type="scientific">Ligilactobacillus acidipiscis DSM 15836</name>
    <dbReference type="NCBI Taxonomy" id="1423716"/>
    <lineage>
        <taxon>Bacteria</taxon>
        <taxon>Bacillati</taxon>
        <taxon>Bacillota</taxon>
        <taxon>Bacilli</taxon>
        <taxon>Lactobacillales</taxon>
        <taxon>Lactobacillaceae</taxon>
        <taxon>Ligilactobacillus</taxon>
    </lineage>
</organism>
<dbReference type="Proteomes" id="UP000051217">
    <property type="component" value="Unassembled WGS sequence"/>
</dbReference>
<keyword evidence="2" id="KW-1185">Reference proteome</keyword>
<name>A0ABR5PIJ7_9LACO</name>